<dbReference type="InterPro" id="IPR038721">
    <property type="entry name" value="IS701-like_DDE_dom"/>
</dbReference>
<dbReference type="AlphaFoldDB" id="A0A1S1QCY2"/>
<dbReference type="Proteomes" id="UP000179627">
    <property type="component" value="Unassembled WGS sequence"/>
</dbReference>
<feature type="domain" description="Transposase IS701-like DDE" evidence="1">
    <location>
        <begin position="8"/>
        <end position="147"/>
    </location>
</feature>
<dbReference type="Pfam" id="PF13546">
    <property type="entry name" value="DDE_5"/>
    <property type="match status" value="1"/>
</dbReference>
<gene>
    <name evidence="2" type="ORF">CC117_24335</name>
</gene>
<reference evidence="3" key="1">
    <citation type="submission" date="2016-07" db="EMBL/GenBank/DDBJ databases">
        <title>Sequence Frankia sp. strain CcI1.17.</title>
        <authorList>
            <person name="Ghodhbane-Gtari F."/>
            <person name="Swanson E."/>
            <person name="Gueddou A."/>
            <person name="Morris K."/>
            <person name="Hezbri K."/>
            <person name="Ktari A."/>
            <person name="Nouioui I."/>
            <person name="Abebe-Akele F."/>
            <person name="Simpson S."/>
            <person name="Thomas K."/>
            <person name="Gtari M."/>
            <person name="Tisa L.S."/>
            <person name="Hurst S."/>
        </authorList>
    </citation>
    <scope>NUCLEOTIDE SEQUENCE [LARGE SCALE GENOMIC DNA]</scope>
    <source>
        <strain evidence="3">Cc1.17</strain>
    </source>
</reference>
<organism evidence="2 3">
    <name type="scientific">Parafrankia colletiae</name>
    <dbReference type="NCBI Taxonomy" id="573497"/>
    <lineage>
        <taxon>Bacteria</taxon>
        <taxon>Bacillati</taxon>
        <taxon>Actinomycetota</taxon>
        <taxon>Actinomycetes</taxon>
        <taxon>Frankiales</taxon>
        <taxon>Frankiaceae</taxon>
        <taxon>Parafrankia</taxon>
    </lineage>
</organism>
<evidence type="ECO:0000313" key="3">
    <source>
        <dbReference type="Proteomes" id="UP000179627"/>
    </source>
</evidence>
<accession>A0A1S1QCY2</accession>
<proteinExistence type="predicted"/>
<evidence type="ECO:0000313" key="2">
    <source>
        <dbReference type="EMBL" id="OHV32683.1"/>
    </source>
</evidence>
<dbReference type="EMBL" id="MBLM01000137">
    <property type="protein sequence ID" value="OHV32683.1"/>
    <property type="molecule type" value="Genomic_DNA"/>
</dbReference>
<name>A0A1S1QCY2_9ACTN</name>
<keyword evidence="3" id="KW-1185">Reference proteome</keyword>
<evidence type="ECO:0000259" key="1">
    <source>
        <dbReference type="Pfam" id="PF13546"/>
    </source>
</evidence>
<comment type="caution">
    <text evidence="2">The sequence shown here is derived from an EMBL/GenBank/DDBJ whole genome shotgun (WGS) entry which is preliminary data.</text>
</comment>
<protein>
    <recommendedName>
        <fullName evidence="1">Transposase IS701-like DDE domain-containing protein</fullName>
    </recommendedName>
</protein>
<sequence>MARFRDGFYDCLDSRADTLFELADAVICTEGPVTSLVELSLASVFRRGHGALYDALAQGAVDEERLRDLLADQLPPDSPLIFGVDVTTFPRPNAECSPDRGLHYAPCRCDGDRKVVPGWEFQWVSALEWGRSSWTLPVDARRLPQGSCPVTSTAERVCCIGGWQGMVDPVDRVIR</sequence>